<name>A0ABU0M8I6_9HYPH</name>
<feature type="chain" id="PRO_5046706557" evidence="7">
    <location>
        <begin position="23"/>
        <end position="159"/>
    </location>
</feature>
<sequence>MSGRNASAVTLIVCLLVTFAAAAIGSAATLPSIPTWYAGLTKPDFNPPNWVFGPVWTLLYALMAVALWRVLGRSEGGERRRAAAIYGVQLVLNAAWSVVFFGLHSPLGGLVVIVALAGAIIATIAAFSRIDRLAAGLLVPYLLWVGFASLLNLAILILN</sequence>
<feature type="transmembrane region" description="Helical" evidence="6">
    <location>
        <begin position="107"/>
        <end position="127"/>
    </location>
</feature>
<dbReference type="Proteomes" id="UP001223743">
    <property type="component" value="Unassembled WGS sequence"/>
</dbReference>
<evidence type="ECO:0000256" key="6">
    <source>
        <dbReference type="SAM" id="Phobius"/>
    </source>
</evidence>
<evidence type="ECO:0000256" key="7">
    <source>
        <dbReference type="SAM" id="SignalP"/>
    </source>
</evidence>
<dbReference type="PIRSF" id="PIRSF005859">
    <property type="entry name" value="PBR"/>
    <property type="match status" value="1"/>
</dbReference>
<protein>
    <submittedName>
        <fullName evidence="8">Tryptophan-rich sensory protein</fullName>
    </submittedName>
</protein>
<dbReference type="PANTHER" id="PTHR10057">
    <property type="entry name" value="PERIPHERAL-TYPE BENZODIAZEPINE RECEPTOR"/>
    <property type="match status" value="1"/>
</dbReference>
<feature type="transmembrane region" description="Helical" evidence="6">
    <location>
        <begin position="51"/>
        <end position="71"/>
    </location>
</feature>
<dbReference type="PANTHER" id="PTHR10057:SF0">
    <property type="entry name" value="TRANSLOCATOR PROTEIN"/>
    <property type="match status" value="1"/>
</dbReference>
<gene>
    <name evidence="8" type="ORF">QO015_002887</name>
</gene>
<evidence type="ECO:0000256" key="1">
    <source>
        <dbReference type="ARBA" id="ARBA00004141"/>
    </source>
</evidence>
<dbReference type="InterPro" id="IPR038330">
    <property type="entry name" value="TspO/MBR-related_sf"/>
</dbReference>
<feature type="signal peptide" evidence="7">
    <location>
        <begin position="1"/>
        <end position="22"/>
    </location>
</feature>
<dbReference type="Pfam" id="PF03073">
    <property type="entry name" value="TspO_MBR"/>
    <property type="match status" value="1"/>
</dbReference>
<dbReference type="CDD" id="cd15904">
    <property type="entry name" value="TSPO_MBR"/>
    <property type="match status" value="1"/>
</dbReference>
<dbReference type="InterPro" id="IPR004307">
    <property type="entry name" value="TspO_MBR"/>
</dbReference>
<comment type="subcellular location">
    <subcellularLocation>
        <location evidence="1">Membrane</location>
        <topology evidence="1">Multi-pass membrane protein</topology>
    </subcellularLocation>
</comment>
<organism evidence="8 9">
    <name type="scientific">Kaistia geumhonensis</name>
    <dbReference type="NCBI Taxonomy" id="410839"/>
    <lineage>
        <taxon>Bacteria</taxon>
        <taxon>Pseudomonadati</taxon>
        <taxon>Pseudomonadota</taxon>
        <taxon>Alphaproteobacteria</taxon>
        <taxon>Hyphomicrobiales</taxon>
        <taxon>Kaistiaceae</taxon>
        <taxon>Kaistia</taxon>
    </lineage>
</organism>
<evidence type="ECO:0000256" key="3">
    <source>
        <dbReference type="ARBA" id="ARBA00022692"/>
    </source>
</evidence>
<keyword evidence="9" id="KW-1185">Reference proteome</keyword>
<dbReference type="Gene3D" id="1.20.1260.100">
    <property type="entry name" value="TspO/MBR protein"/>
    <property type="match status" value="1"/>
</dbReference>
<feature type="transmembrane region" description="Helical" evidence="6">
    <location>
        <begin position="83"/>
        <end position="101"/>
    </location>
</feature>
<comment type="similarity">
    <text evidence="2">Belongs to the TspO/BZRP family.</text>
</comment>
<comment type="caution">
    <text evidence="8">The sequence shown here is derived from an EMBL/GenBank/DDBJ whole genome shotgun (WGS) entry which is preliminary data.</text>
</comment>
<evidence type="ECO:0000313" key="8">
    <source>
        <dbReference type="EMBL" id="MDQ0517274.1"/>
    </source>
</evidence>
<accession>A0ABU0M8I6</accession>
<keyword evidence="4 6" id="KW-1133">Transmembrane helix</keyword>
<dbReference type="RefSeq" id="WP_266278556.1">
    <property type="nucleotide sequence ID" value="NZ_JAPKNF010000001.1"/>
</dbReference>
<proteinExistence type="inferred from homology"/>
<reference evidence="8 9" key="1">
    <citation type="submission" date="2023-07" db="EMBL/GenBank/DDBJ databases">
        <title>Genomic Encyclopedia of Type Strains, Phase IV (KMG-IV): sequencing the most valuable type-strain genomes for metagenomic binning, comparative biology and taxonomic classification.</title>
        <authorList>
            <person name="Goeker M."/>
        </authorList>
    </citation>
    <scope>NUCLEOTIDE SEQUENCE [LARGE SCALE GENOMIC DNA]</scope>
    <source>
        <strain evidence="8 9">B1-1</strain>
    </source>
</reference>
<keyword evidence="3 6" id="KW-0812">Transmembrane</keyword>
<keyword evidence="7" id="KW-0732">Signal</keyword>
<evidence type="ECO:0000256" key="5">
    <source>
        <dbReference type="ARBA" id="ARBA00023136"/>
    </source>
</evidence>
<dbReference type="EMBL" id="JAUSWJ010000001">
    <property type="protein sequence ID" value="MDQ0517274.1"/>
    <property type="molecule type" value="Genomic_DNA"/>
</dbReference>
<feature type="transmembrane region" description="Helical" evidence="6">
    <location>
        <begin position="134"/>
        <end position="158"/>
    </location>
</feature>
<evidence type="ECO:0000313" key="9">
    <source>
        <dbReference type="Proteomes" id="UP001223743"/>
    </source>
</evidence>
<evidence type="ECO:0000256" key="4">
    <source>
        <dbReference type="ARBA" id="ARBA00022989"/>
    </source>
</evidence>
<keyword evidence="5 6" id="KW-0472">Membrane</keyword>
<evidence type="ECO:0000256" key="2">
    <source>
        <dbReference type="ARBA" id="ARBA00007524"/>
    </source>
</evidence>